<dbReference type="RefSeq" id="WP_182848724.1">
    <property type="nucleotide sequence ID" value="NZ_BAAALP010000054.1"/>
</dbReference>
<evidence type="ECO:0000313" key="1">
    <source>
        <dbReference type="EMBL" id="MBA8956848.1"/>
    </source>
</evidence>
<evidence type="ECO:0000313" key="2">
    <source>
        <dbReference type="Proteomes" id="UP000572680"/>
    </source>
</evidence>
<dbReference type="EMBL" id="JACJIA010000018">
    <property type="protein sequence ID" value="MBA8956848.1"/>
    <property type="molecule type" value="Genomic_DNA"/>
</dbReference>
<keyword evidence="2" id="KW-1185">Reference proteome</keyword>
<dbReference type="Gene3D" id="3.40.1500.20">
    <property type="match status" value="1"/>
</dbReference>
<name>A0A7W3QRY6_ACTNM</name>
<accession>A0A7W3QRY6</accession>
<gene>
    <name evidence="1" type="ORF">HNR61_008538</name>
</gene>
<protein>
    <submittedName>
        <fullName evidence="1">Uncharacterized protein</fullName>
    </submittedName>
</protein>
<dbReference type="AlphaFoldDB" id="A0A7W3QRY6"/>
<proteinExistence type="predicted"/>
<organism evidence="1 2">
    <name type="scientific">Actinomadura namibiensis</name>
    <dbReference type="NCBI Taxonomy" id="182080"/>
    <lineage>
        <taxon>Bacteria</taxon>
        <taxon>Bacillati</taxon>
        <taxon>Actinomycetota</taxon>
        <taxon>Actinomycetes</taxon>
        <taxon>Streptosporangiales</taxon>
        <taxon>Thermomonosporaceae</taxon>
        <taxon>Actinomadura</taxon>
    </lineage>
</organism>
<comment type="caution">
    <text evidence="1">The sequence shown here is derived from an EMBL/GenBank/DDBJ whole genome shotgun (WGS) entry which is preliminary data.</text>
</comment>
<sequence>MSLPKELSDRTMAALAEADDLRPVREEDLVGPVSPEPVGRLRVLRGVRLAKVVYVGLTVPPIGMDSHMLFAFTPPESAVPHFTLDAVEAGGSLAFHLDLVPRADLASHLEYLNAAFQPLTPAFEEAAALFGASRAAISPRQYAMMSPWMLVHRTDEERFRRVGGFVGAYLAHWRTLLDKGLPGDVADTLADTDLAARDARNRAALFSREVDPVWANVSRLLGGGRTDEIRAELVAPEVRGG</sequence>
<dbReference type="Proteomes" id="UP000572680">
    <property type="component" value="Unassembled WGS sequence"/>
</dbReference>
<reference evidence="1 2" key="1">
    <citation type="submission" date="2020-08" db="EMBL/GenBank/DDBJ databases">
        <title>Genomic Encyclopedia of Type Strains, Phase IV (KMG-IV): sequencing the most valuable type-strain genomes for metagenomic binning, comparative biology and taxonomic classification.</title>
        <authorList>
            <person name="Goeker M."/>
        </authorList>
    </citation>
    <scope>NUCLEOTIDE SEQUENCE [LARGE SCALE GENOMIC DNA]</scope>
    <source>
        <strain evidence="1 2">DSM 44197</strain>
    </source>
</reference>